<dbReference type="InterPro" id="IPR001633">
    <property type="entry name" value="EAL_dom"/>
</dbReference>
<evidence type="ECO:0000313" key="3">
    <source>
        <dbReference type="Proteomes" id="UP000680815"/>
    </source>
</evidence>
<dbReference type="CDD" id="cd01948">
    <property type="entry name" value="EAL"/>
    <property type="match status" value="1"/>
</dbReference>
<proteinExistence type="predicted"/>
<dbReference type="InterPro" id="IPR050706">
    <property type="entry name" value="Cyclic-di-GMP_PDE-like"/>
</dbReference>
<dbReference type="InterPro" id="IPR029016">
    <property type="entry name" value="GAF-like_dom_sf"/>
</dbReference>
<dbReference type="SMART" id="SM00065">
    <property type="entry name" value="GAF"/>
    <property type="match status" value="1"/>
</dbReference>
<dbReference type="SMART" id="SM00052">
    <property type="entry name" value="EAL"/>
    <property type="match status" value="1"/>
</dbReference>
<organism evidence="2 3">
    <name type="scientific">Roseomonas nitratireducens</name>
    <dbReference type="NCBI Taxonomy" id="2820810"/>
    <lineage>
        <taxon>Bacteria</taxon>
        <taxon>Pseudomonadati</taxon>
        <taxon>Pseudomonadota</taxon>
        <taxon>Alphaproteobacteria</taxon>
        <taxon>Acetobacterales</taxon>
        <taxon>Roseomonadaceae</taxon>
        <taxon>Roseomonas</taxon>
    </lineage>
</organism>
<gene>
    <name evidence="2" type="ORF">J5Y09_21795</name>
</gene>
<reference evidence="2 3" key="1">
    <citation type="submission" date="2021-03" db="EMBL/GenBank/DDBJ databases">
        <authorList>
            <person name="So Y."/>
        </authorList>
    </citation>
    <scope>NUCLEOTIDE SEQUENCE [LARGE SCALE GENOMIC DNA]</scope>
    <source>
        <strain evidence="2 3">PWR1</strain>
    </source>
</reference>
<dbReference type="PANTHER" id="PTHR33121:SF70">
    <property type="entry name" value="SIGNALING PROTEIN YKOW"/>
    <property type="match status" value="1"/>
</dbReference>
<dbReference type="Gene3D" id="3.20.20.450">
    <property type="entry name" value="EAL domain"/>
    <property type="match status" value="1"/>
</dbReference>
<keyword evidence="3" id="KW-1185">Reference proteome</keyword>
<dbReference type="SUPFAM" id="SSF55781">
    <property type="entry name" value="GAF domain-like"/>
    <property type="match status" value="1"/>
</dbReference>
<name>A0ABS4AYX5_9PROT</name>
<dbReference type="Gene3D" id="3.30.450.40">
    <property type="match status" value="1"/>
</dbReference>
<dbReference type="Pfam" id="PF13185">
    <property type="entry name" value="GAF_2"/>
    <property type="match status" value="1"/>
</dbReference>
<dbReference type="EMBL" id="JAGIYZ010000031">
    <property type="protein sequence ID" value="MBP0466577.1"/>
    <property type="molecule type" value="Genomic_DNA"/>
</dbReference>
<dbReference type="InterPro" id="IPR035919">
    <property type="entry name" value="EAL_sf"/>
</dbReference>
<dbReference type="SUPFAM" id="SSF141868">
    <property type="entry name" value="EAL domain-like"/>
    <property type="match status" value="1"/>
</dbReference>
<feature type="domain" description="EAL" evidence="1">
    <location>
        <begin position="170"/>
        <end position="412"/>
    </location>
</feature>
<accession>A0ABS4AYX5</accession>
<dbReference type="PANTHER" id="PTHR33121">
    <property type="entry name" value="CYCLIC DI-GMP PHOSPHODIESTERASE PDEF"/>
    <property type="match status" value="1"/>
</dbReference>
<dbReference type="Proteomes" id="UP000680815">
    <property type="component" value="Unassembled WGS sequence"/>
</dbReference>
<dbReference type="Pfam" id="PF00563">
    <property type="entry name" value="EAL"/>
    <property type="match status" value="1"/>
</dbReference>
<comment type="caution">
    <text evidence="2">The sequence shown here is derived from an EMBL/GenBank/DDBJ whole genome shotgun (WGS) entry which is preliminary data.</text>
</comment>
<evidence type="ECO:0000259" key="1">
    <source>
        <dbReference type="PROSITE" id="PS50883"/>
    </source>
</evidence>
<protein>
    <submittedName>
        <fullName evidence="2">EAL domain-containing protein</fullName>
    </submittedName>
</protein>
<evidence type="ECO:0000313" key="2">
    <source>
        <dbReference type="EMBL" id="MBP0466577.1"/>
    </source>
</evidence>
<dbReference type="RefSeq" id="WP_209353975.1">
    <property type="nucleotide sequence ID" value="NZ_JAGIYZ010000031.1"/>
</dbReference>
<dbReference type="InterPro" id="IPR003018">
    <property type="entry name" value="GAF"/>
</dbReference>
<dbReference type="PROSITE" id="PS50883">
    <property type="entry name" value="EAL"/>
    <property type="match status" value="1"/>
</dbReference>
<sequence>MSVEPRELVEIIRHGTRRTGAAGSTLKRALQAIRTHLGLEVAYASRFEGDRMVLRDVDAPGLEQMAHPGASFSLDDVYCRHILAGRLPELIPDTAAEPLAMSLPITAALPIGTHVSVPIRLQDGSVYGMFCCLGFAANPTLNQRDLQMVKAFADLAAHEIEEAVQEERRAREREQRILAAIEQGLLTIAYQPIWGLSPRRPVGFECLARFATTPARPPNVWFAEAAEIGRGAALEMAAIRLALEALPRLPEDIYLAVNASPETVLAPEFGAVFEGHSLSRIMLEVTEHAAIACYDGLTARLEQMRAAGLRIAVDDAGAGYAGLHHILQLRPDLIKLDMSLTRDVDSDPARQALAAALVAFARDTGSSIVAEGVETEAELAALQALGVERAQGYLLGRPMPVAAALDLLGREGRASAA</sequence>